<dbReference type="InterPro" id="IPR036971">
    <property type="entry name" value="PDEase_catalytic_dom_sf"/>
</dbReference>
<proteinExistence type="predicted"/>
<name>A0A3N4I3C7_ASCIM</name>
<evidence type="ECO:0000256" key="2">
    <source>
        <dbReference type="ARBA" id="ARBA00022801"/>
    </source>
</evidence>
<evidence type="ECO:0000313" key="5">
    <source>
        <dbReference type="EMBL" id="RPA78721.1"/>
    </source>
</evidence>
<dbReference type="AlphaFoldDB" id="A0A3N4I3C7"/>
<accession>A0A3N4I3C7</accession>
<feature type="compositionally biased region" description="Polar residues" evidence="3">
    <location>
        <begin position="755"/>
        <end position="780"/>
    </location>
</feature>
<dbReference type="InterPro" id="IPR002073">
    <property type="entry name" value="PDEase_catalytic_dom"/>
</dbReference>
<dbReference type="OrthoDB" id="546632at2759"/>
<organism evidence="5 6">
    <name type="scientific">Ascobolus immersus RN42</name>
    <dbReference type="NCBI Taxonomy" id="1160509"/>
    <lineage>
        <taxon>Eukaryota</taxon>
        <taxon>Fungi</taxon>
        <taxon>Dikarya</taxon>
        <taxon>Ascomycota</taxon>
        <taxon>Pezizomycotina</taxon>
        <taxon>Pezizomycetes</taxon>
        <taxon>Pezizales</taxon>
        <taxon>Ascobolaceae</taxon>
        <taxon>Ascobolus</taxon>
    </lineage>
</organism>
<feature type="compositionally biased region" description="Basic and acidic residues" evidence="3">
    <location>
        <begin position="783"/>
        <end position="799"/>
    </location>
</feature>
<dbReference type="GO" id="GO:0046872">
    <property type="term" value="F:metal ion binding"/>
    <property type="evidence" value="ECO:0007669"/>
    <property type="project" value="UniProtKB-KW"/>
</dbReference>
<dbReference type="CDD" id="cd00077">
    <property type="entry name" value="HDc"/>
    <property type="match status" value="1"/>
</dbReference>
<dbReference type="GO" id="GO:0007165">
    <property type="term" value="P:signal transduction"/>
    <property type="evidence" value="ECO:0007669"/>
    <property type="project" value="InterPro"/>
</dbReference>
<dbReference type="Pfam" id="PF00233">
    <property type="entry name" value="PDEase_I"/>
    <property type="match status" value="1"/>
</dbReference>
<evidence type="ECO:0000256" key="1">
    <source>
        <dbReference type="ARBA" id="ARBA00022723"/>
    </source>
</evidence>
<protein>
    <submittedName>
        <fullName evidence="5">HD-domain/PDEase-like protein</fullName>
    </submittedName>
</protein>
<keyword evidence="6" id="KW-1185">Reference proteome</keyword>
<feature type="domain" description="PDEase" evidence="4">
    <location>
        <begin position="263"/>
        <end position="608"/>
    </location>
</feature>
<dbReference type="GO" id="GO:0004114">
    <property type="term" value="F:3',5'-cyclic-nucleotide phosphodiesterase activity"/>
    <property type="evidence" value="ECO:0007669"/>
    <property type="project" value="InterPro"/>
</dbReference>
<dbReference type="PROSITE" id="PS51845">
    <property type="entry name" value="PDEASE_I_2"/>
    <property type="match status" value="1"/>
</dbReference>
<sequence>MDPSSYNVVYVDRRFGEDGTINHDDPNWETGLKFPTQPNEEPSDHTDLLSNINTIFAVFPQVDYCASGPDCVALLAEFANRNNNPTLLLIDIPWEEQPEEELPEDLETRHDSGYADILYGISLLRYVVAEMNRTRESRVIVPVAVICPKDKGGSKNRYSTHISQSNAPFSNDEQIRILKCLEIGAVDVLISPYSTDRAKALSVSCYKAALQKPKSKDSATNGQEEDRSKRARTGDYKYLKETMVSELMEDIVKRGKPTKSAASNLRISPNRLEIIKRAVGVWNFSAHDFTNEELLQCSVIMLEHALKMPEVEEFRMPTDKLIDFLTASREAYNDAIPYHNFRHVVDVLQACFCILLELGALPSFNAYQPTRPRRQKSPVAGLIRPVDALTLLISAIGHDAGHPGVNNAFLVNLKAPLAIVYNDRSVLESFHCAAFSQVLRKYWPQVQTPEFRKTMIEIILATDMGLHFNYMGQLDAMRKKLKELPEVTNWDEVAQAQHRTLLLSLIIKCADISNVARDHGCAAQWAKILIDEFSRQATMESDLGIPSALAVKPVTGSMLALSRSQVGFMTLFAIPLFENLTEVLPELQFSVRQLRLNIKKWQWKVKDCEQKDQPVDFDKLRDMDIPDFVDEPLEIAKDEPKSNGLLQEPKPSPSSLSNSRRSSALWSEDSDAEFGEETPRSSTGSPFPGRRNTNVHPHRPNGLTNGDDRSMVNGHGKDDSHIPYQERSPRLPTKNANGKNAADRRNASPSPYPPDSQNHTPRESSINPYQQSSNNLTVPNSMDDMRRPSSSPEFHDAVSEKSGAVVGTERMKRKSSRFFKAKLRKMFGSGKDQESG</sequence>
<feature type="compositionally biased region" description="Basic and acidic residues" evidence="3">
    <location>
        <begin position="706"/>
        <end position="721"/>
    </location>
</feature>
<dbReference type="Proteomes" id="UP000275078">
    <property type="component" value="Unassembled WGS sequence"/>
</dbReference>
<dbReference type="SUPFAM" id="SSF109604">
    <property type="entry name" value="HD-domain/PDEase-like"/>
    <property type="match status" value="1"/>
</dbReference>
<keyword evidence="1" id="KW-0479">Metal-binding</keyword>
<keyword evidence="2" id="KW-0378">Hydrolase</keyword>
<dbReference type="Gene3D" id="1.10.1300.10">
    <property type="entry name" value="3'5'-cyclic nucleotide phosphodiesterase, catalytic domain"/>
    <property type="match status" value="1"/>
</dbReference>
<dbReference type="SMART" id="SM00471">
    <property type="entry name" value="HDc"/>
    <property type="match status" value="1"/>
</dbReference>
<dbReference type="STRING" id="1160509.A0A3N4I3C7"/>
<feature type="region of interest" description="Disordered" evidence="3">
    <location>
        <begin position="638"/>
        <end position="814"/>
    </location>
</feature>
<dbReference type="PANTHER" id="PTHR11347">
    <property type="entry name" value="CYCLIC NUCLEOTIDE PHOSPHODIESTERASE"/>
    <property type="match status" value="1"/>
</dbReference>
<reference evidence="5 6" key="1">
    <citation type="journal article" date="2018" name="Nat. Ecol. Evol.">
        <title>Pezizomycetes genomes reveal the molecular basis of ectomycorrhizal truffle lifestyle.</title>
        <authorList>
            <person name="Murat C."/>
            <person name="Payen T."/>
            <person name="Noel B."/>
            <person name="Kuo A."/>
            <person name="Morin E."/>
            <person name="Chen J."/>
            <person name="Kohler A."/>
            <person name="Krizsan K."/>
            <person name="Balestrini R."/>
            <person name="Da Silva C."/>
            <person name="Montanini B."/>
            <person name="Hainaut M."/>
            <person name="Levati E."/>
            <person name="Barry K.W."/>
            <person name="Belfiori B."/>
            <person name="Cichocki N."/>
            <person name="Clum A."/>
            <person name="Dockter R.B."/>
            <person name="Fauchery L."/>
            <person name="Guy J."/>
            <person name="Iotti M."/>
            <person name="Le Tacon F."/>
            <person name="Lindquist E.A."/>
            <person name="Lipzen A."/>
            <person name="Malagnac F."/>
            <person name="Mello A."/>
            <person name="Molinier V."/>
            <person name="Miyauchi S."/>
            <person name="Poulain J."/>
            <person name="Riccioni C."/>
            <person name="Rubini A."/>
            <person name="Sitrit Y."/>
            <person name="Splivallo R."/>
            <person name="Traeger S."/>
            <person name="Wang M."/>
            <person name="Zifcakova L."/>
            <person name="Wipf D."/>
            <person name="Zambonelli A."/>
            <person name="Paolocci F."/>
            <person name="Nowrousian M."/>
            <person name="Ottonello S."/>
            <person name="Baldrian P."/>
            <person name="Spatafora J.W."/>
            <person name="Henrissat B."/>
            <person name="Nagy L.G."/>
            <person name="Aury J.M."/>
            <person name="Wincker P."/>
            <person name="Grigoriev I.V."/>
            <person name="Bonfante P."/>
            <person name="Martin F.M."/>
        </authorList>
    </citation>
    <scope>NUCLEOTIDE SEQUENCE [LARGE SCALE GENOMIC DNA]</scope>
    <source>
        <strain evidence="5 6">RN42</strain>
    </source>
</reference>
<evidence type="ECO:0000256" key="3">
    <source>
        <dbReference type="SAM" id="MobiDB-lite"/>
    </source>
</evidence>
<feature type="compositionally biased region" description="Polar residues" evidence="3">
    <location>
        <begin position="680"/>
        <end position="695"/>
    </location>
</feature>
<dbReference type="EMBL" id="ML119708">
    <property type="protein sequence ID" value="RPA78721.1"/>
    <property type="molecule type" value="Genomic_DNA"/>
</dbReference>
<evidence type="ECO:0000259" key="4">
    <source>
        <dbReference type="PROSITE" id="PS51845"/>
    </source>
</evidence>
<dbReference type="InterPro" id="IPR003607">
    <property type="entry name" value="HD/PDEase_dom"/>
</dbReference>
<gene>
    <name evidence="5" type="ORF">BJ508DRAFT_329038</name>
</gene>
<feature type="compositionally biased region" description="Low complexity" evidence="3">
    <location>
        <begin position="653"/>
        <end position="667"/>
    </location>
</feature>
<evidence type="ECO:0000313" key="6">
    <source>
        <dbReference type="Proteomes" id="UP000275078"/>
    </source>
</evidence>